<evidence type="ECO:0000256" key="5">
    <source>
        <dbReference type="SAM" id="Phobius"/>
    </source>
</evidence>
<dbReference type="GO" id="GO:0016020">
    <property type="term" value="C:membrane"/>
    <property type="evidence" value="ECO:0007669"/>
    <property type="project" value="UniProtKB-SubCell"/>
</dbReference>
<feature type="transmembrane region" description="Helical" evidence="5">
    <location>
        <begin position="132"/>
        <end position="150"/>
    </location>
</feature>
<sequence>MSHHPHRIMEESPRWLLSQGRTEEALAYFKKSARINKVEFPENLHVYLEYQPKVEGNALSLFKTPNLRHKSLVVCTLWFSVSIVFFGMTFNAGNLAGNIFTNNYLLQASGILEFFGIWYIRLGRRLAISSAFLIACLVSAVIPIFATYGMQAGVITMSMVGKLFIETNFEMIYVVTAELYPTTARVTALGLGSSIARAGGALSPYLILSDDVWKSLPYVIFGVIALAAGLVATLLPETMNKELPDSLHQVETENLVNHVLCRVKQTTEKESEEEKTMETVAV</sequence>
<name>A0A7J7KJK8_BUGNE</name>
<keyword evidence="2 5" id="KW-0812">Transmembrane</keyword>
<gene>
    <name evidence="6" type="ORF">EB796_003898</name>
</gene>
<evidence type="ECO:0000256" key="2">
    <source>
        <dbReference type="ARBA" id="ARBA00022692"/>
    </source>
</evidence>
<feature type="transmembrane region" description="Helical" evidence="5">
    <location>
        <begin position="215"/>
        <end position="235"/>
    </location>
</feature>
<dbReference type="OrthoDB" id="5296287at2759"/>
<reference evidence="6" key="1">
    <citation type="submission" date="2020-06" db="EMBL/GenBank/DDBJ databases">
        <title>Draft genome of Bugula neritina, a colonial animal packing powerful symbionts and potential medicines.</title>
        <authorList>
            <person name="Rayko M."/>
        </authorList>
    </citation>
    <scope>NUCLEOTIDE SEQUENCE [LARGE SCALE GENOMIC DNA]</scope>
    <source>
        <strain evidence="6">Kwan_BN1</strain>
    </source>
</reference>
<evidence type="ECO:0000313" key="6">
    <source>
        <dbReference type="EMBL" id="KAF6037798.1"/>
    </source>
</evidence>
<feature type="transmembrane region" description="Helical" evidence="5">
    <location>
        <begin position="104"/>
        <end position="120"/>
    </location>
</feature>
<dbReference type="Gene3D" id="1.20.1250.20">
    <property type="entry name" value="MFS general substrate transporter like domains"/>
    <property type="match status" value="1"/>
</dbReference>
<protein>
    <submittedName>
        <fullName evidence="6">Uncharacterized protein</fullName>
    </submittedName>
</protein>
<evidence type="ECO:0000256" key="1">
    <source>
        <dbReference type="ARBA" id="ARBA00004141"/>
    </source>
</evidence>
<dbReference type="SUPFAM" id="SSF103473">
    <property type="entry name" value="MFS general substrate transporter"/>
    <property type="match status" value="1"/>
</dbReference>
<feature type="transmembrane region" description="Helical" evidence="5">
    <location>
        <begin position="72"/>
        <end position="92"/>
    </location>
</feature>
<dbReference type="EMBL" id="VXIV02000516">
    <property type="protein sequence ID" value="KAF6037798.1"/>
    <property type="molecule type" value="Genomic_DNA"/>
</dbReference>
<evidence type="ECO:0000256" key="3">
    <source>
        <dbReference type="ARBA" id="ARBA00022989"/>
    </source>
</evidence>
<dbReference type="GO" id="GO:0022857">
    <property type="term" value="F:transmembrane transporter activity"/>
    <property type="evidence" value="ECO:0007669"/>
    <property type="project" value="InterPro"/>
</dbReference>
<dbReference type="InterPro" id="IPR005828">
    <property type="entry name" value="MFS_sugar_transport-like"/>
</dbReference>
<organism evidence="6 7">
    <name type="scientific">Bugula neritina</name>
    <name type="common">Brown bryozoan</name>
    <name type="synonym">Sertularia neritina</name>
    <dbReference type="NCBI Taxonomy" id="10212"/>
    <lineage>
        <taxon>Eukaryota</taxon>
        <taxon>Metazoa</taxon>
        <taxon>Spiralia</taxon>
        <taxon>Lophotrochozoa</taxon>
        <taxon>Bryozoa</taxon>
        <taxon>Gymnolaemata</taxon>
        <taxon>Cheilostomatida</taxon>
        <taxon>Flustrina</taxon>
        <taxon>Buguloidea</taxon>
        <taxon>Bugulidae</taxon>
        <taxon>Bugula</taxon>
    </lineage>
</organism>
<dbReference type="AlphaFoldDB" id="A0A7J7KJK8"/>
<accession>A0A7J7KJK8</accession>
<dbReference type="Pfam" id="PF00083">
    <property type="entry name" value="Sugar_tr"/>
    <property type="match status" value="1"/>
</dbReference>
<comment type="caution">
    <text evidence="6">The sequence shown here is derived from an EMBL/GenBank/DDBJ whole genome shotgun (WGS) entry which is preliminary data.</text>
</comment>
<evidence type="ECO:0000256" key="4">
    <source>
        <dbReference type="ARBA" id="ARBA00023136"/>
    </source>
</evidence>
<evidence type="ECO:0000313" key="7">
    <source>
        <dbReference type="Proteomes" id="UP000593567"/>
    </source>
</evidence>
<keyword evidence="3 5" id="KW-1133">Transmembrane helix</keyword>
<comment type="subcellular location">
    <subcellularLocation>
        <location evidence="1">Membrane</location>
        <topology evidence="1">Multi-pass membrane protein</topology>
    </subcellularLocation>
</comment>
<keyword evidence="4 5" id="KW-0472">Membrane</keyword>
<dbReference type="Proteomes" id="UP000593567">
    <property type="component" value="Unassembled WGS sequence"/>
</dbReference>
<dbReference type="InterPro" id="IPR036259">
    <property type="entry name" value="MFS_trans_sf"/>
</dbReference>
<keyword evidence="7" id="KW-1185">Reference proteome</keyword>
<proteinExistence type="predicted"/>
<dbReference type="PANTHER" id="PTHR24064">
    <property type="entry name" value="SOLUTE CARRIER FAMILY 22 MEMBER"/>
    <property type="match status" value="1"/>
</dbReference>